<dbReference type="OrthoDB" id="1737333at2759"/>
<dbReference type="AlphaFoldDB" id="A0A8X7PH04"/>
<dbReference type="Pfam" id="PF14111">
    <property type="entry name" value="DUF4283"/>
    <property type="match status" value="1"/>
</dbReference>
<evidence type="ECO:0000256" key="1">
    <source>
        <dbReference type="SAM" id="MobiDB-lite"/>
    </source>
</evidence>
<dbReference type="InterPro" id="IPR025558">
    <property type="entry name" value="DUF4283"/>
</dbReference>
<feature type="region of interest" description="Disordered" evidence="1">
    <location>
        <begin position="240"/>
        <end position="281"/>
    </location>
</feature>
<feature type="region of interest" description="Disordered" evidence="1">
    <location>
        <begin position="515"/>
        <end position="560"/>
    </location>
</feature>
<reference evidence="3 4" key="1">
    <citation type="submission" date="2020-02" db="EMBL/GenBank/DDBJ databases">
        <authorList>
            <person name="Ma Q."/>
            <person name="Huang Y."/>
            <person name="Song X."/>
            <person name="Pei D."/>
        </authorList>
    </citation>
    <scope>NUCLEOTIDE SEQUENCE [LARGE SCALE GENOMIC DNA]</scope>
    <source>
        <strain evidence="3">Sxm20200214</strain>
        <tissue evidence="3">Leaf</tissue>
    </source>
</reference>
<name>A0A8X7PH04_BRACI</name>
<proteinExistence type="predicted"/>
<feature type="region of interest" description="Disordered" evidence="1">
    <location>
        <begin position="299"/>
        <end position="330"/>
    </location>
</feature>
<feature type="compositionally biased region" description="Polar residues" evidence="1">
    <location>
        <begin position="547"/>
        <end position="560"/>
    </location>
</feature>
<evidence type="ECO:0000313" key="4">
    <source>
        <dbReference type="Proteomes" id="UP000886595"/>
    </source>
</evidence>
<feature type="compositionally biased region" description="Basic and acidic residues" evidence="1">
    <location>
        <begin position="537"/>
        <end position="546"/>
    </location>
</feature>
<organism evidence="3 4">
    <name type="scientific">Brassica carinata</name>
    <name type="common">Ethiopian mustard</name>
    <name type="synonym">Abyssinian cabbage</name>
    <dbReference type="NCBI Taxonomy" id="52824"/>
    <lineage>
        <taxon>Eukaryota</taxon>
        <taxon>Viridiplantae</taxon>
        <taxon>Streptophyta</taxon>
        <taxon>Embryophyta</taxon>
        <taxon>Tracheophyta</taxon>
        <taxon>Spermatophyta</taxon>
        <taxon>Magnoliopsida</taxon>
        <taxon>eudicotyledons</taxon>
        <taxon>Gunneridae</taxon>
        <taxon>Pentapetalae</taxon>
        <taxon>rosids</taxon>
        <taxon>malvids</taxon>
        <taxon>Brassicales</taxon>
        <taxon>Brassicaceae</taxon>
        <taxon>Brassiceae</taxon>
        <taxon>Brassica</taxon>
    </lineage>
</organism>
<sequence>MTQSHLLNKGEMKNGDNTRKRLKITVPHFDNSELIKTFSKTLIGRCMNPPAQDMKALITNLPKIWGLENRVTGTDLGLGMFQFIFETEEEIEGVLRLQPYHFDYWMLALTRWQSKKSPQFPSEITFWVRVLGVPAEFRTAPTYESIGDAIGRTVLVDVEQARVQVVVDAFKELCFETTIDFKGGEFYAGEEALVALRYEKLFGYCEVCSSLCHKTEMCSLDPKIIKASPEKNRELRDANGGWQEMGKHDERARSYKGVVINGNSNQPNKERDSRAYSGKGKGKVAEDYNYKWVKTAERGHKRNASYQGNSRGHSCGDAGGSQRRSFRREDTAVVPQEVCRQALPSHVEGQTGQEKVREEIHEETREEGEFQDVEEVALAPVSKEFQEALAETQAAGSEVISNQEDEDEGLQRIQSLVVSDRASERKEEDVMDMDEIQAALLEHGLDEQAIDALLAVSEEEIAEMMAGYEEEDQPHEAGEHANGMDELNTVVMEQTQKQGSRKRLFKPPINVAGSTKLRNAAALVSPRKRVGARTGTRKGDANKNGESKVSSSLNSGNLKI</sequence>
<dbReference type="Proteomes" id="UP000886595">
    <property type="component" value="Unassembled WGS sequence"/>
</dbReference>
<gene>
    <name evidence="3" type="ORF">Bca52824_080949</name>
</gene>
<dbReference type="InterPro" id="IPR040256">
    <property type="entry name" value="At4g02000-like"/>
</dbReference>
<dbReference type="PANTHER" id="PTHR31286">
    <property type="entry name" value="GLYCINE-RICH CELL WALL STRUCTURAL PROTEIN 1.8-LIKE"/>
    <property type="match status" value="1"/>
</dbReference>
<comment type="caution">
    <text evidence="3">The sequence shown here is derived from an EMBL/GenBank/DDBJ whole genome shotgun (WGS) entry which is preliminary data.</text>
</comment>
<feature type="domain" description="DUF4283" evidence="2">
    <location>
        <begin position="37"/>
        <end position="118"/>
    </location>
</feature>
<dbReference type="EMBL" id="JAAMPC010000016">
    <property type="protein sequence ID" value="KAG2250813.1"/>
    <property type="molecule type" value="Genomic_DNA"/>
</dbReference>
<dbReference type="PANTHER" id="PTHR31286:SF113">
    <property type="entry name" value="DUF4283 DOMAIN-CONTAINING PROTEIN"/>
    <property type="match status" value="1"/>
</dbReference>
<accession>A0A8X7PH04</accession>
<protein>
    <recommendedName>
        <fullName evidence="2">DUF4283 domain-containing protein</fullName>
    </recommendedName>
</protein>
<keyword evidence="4" id="KW-1185">Reference proteome</keyword>
<evidence type="ECO:0000259" key="2">
    <source>
        <dbReference type="Pfam" id="PF14111"/>
    </source>
</evidence>
<evidence type="ECO:0000313" key="3">
    <source>
        <dbReference type="EMBL" id="KAG2250813.1"/>
    </source>
</evidence>